<proteinExistence type="predicted"/>
<organism evidence="1 2">
    <name type="scientific">Trametes sanguinea</name>
    <dbReference type="NCBI Taxonomy" id="158606"/>
    <lineage>
        <taxon>Eukaryota</taxon>
        <taxon>Fungi</taxon>
        <taxon>Dikarya</taxon>
        <taxon>Basidiomycota</taxon>
        <taxon>Agaricomycotina</taxon>
        <taxon>Agaricomycetes</taxon>
        <taxon>Polyporales</taxon>
        <taxon>Polyporaceae</taxon>
        <taxon>Trametes</taxon>
    </lineage>
</organism>
<evidence type="ECO:0000313" key="1">
    <source>
        <dbReference type="EMBL" id="KAJ3011900.1"/>
    </source>
</evidence>
<evidence type="ECO:0000313" key="2">
    <source>
        <dbReference type="Proteomes" id="UP001144978"/>
    </source>
</evidence>
<gene>
    <name evidence="1" type="ORF">NUW54_g2032</name>
</gene>
<protein>
    <submittedName>
        <fullName evidence="1">Uncharacterized protein</fullName>
    </submittedName>
</protein>
<sequence>MRKMLPPLMRRPASYVPGDGEVSVEARGIGHFRAPCTKLRSPDVIKETIAPLETTLASATLVNNTVDDQRRDSSRGLTLTYSSDISWNLGKTCEDCTPISTFIDVSQVYDGTWHDATVPPAFQSPVLTATFAGVAVYVYNVVANAIPAITTITSLTFRVDGQAAGAYSHSPDMSSSAVDYDVLVFSTSGLSNTVHTLEVGADNAFNSLVLFDRIVYTAEELDDPGPAAPVVTPGHPGRAVTTPKSSTSIVSAAASFTPIPSPSISSGSPSPLPSAISGSVLSPLPSERSSDTGHGDTTASNTLSAATPVPTVPALPSQSKDPHRTPSHQPSQSTVIGVIAGCTVATLVGTALVFYCRRRRHRRRNPRRMPSGVAASMPSMSTLDFHPLRLSDAVSMPSRASGEYEFPDVCDQRADLRVSIPHIRVRADLASVYYLLQTFVQQNSIPGTSYKLSVNLSDAVRETYTPPPPYSLVRPRAALAEGDHDTRNPTRSMDSQQSWRVPDDDPFRTPPLSRTNSSRYSGSLPPSYHSELGPPSYVSASSPV</sequence>
<comment type="caution">
    <text evidence="1">The sequence shown here is derived from an EMBL/GenBank/DDBJ whole genome shotgun (WGS) entry which is preliminary data.</text>
</comment>
<dbReference type="EMBL" id="JANSHE010000362">
    <property type="protein sequence ID" value="KAJ3011900.1"/>
    <property type="molecule type" value="Genomic_DNA"/>
</dbReference>
<reference evidence="1" key="1">
    <citation type="submission" date="2022-08" db="EMBL/GenBank/DDBJ databases">
        <title>Genome Sequence of Pycnoporus sanguineus.</title>
        <authorList>
            <person name="Buettner E."/>
        </authorList>
    </citation>
    <scope>NUCLEOTIDE SEQUENCE</scope>
    <source>
        <strain evidence="1">CG-C14</strain>
    </source>
</reference>
<accession>A0ACC1Q4Z3</accession>
<dbReference type="Proteomes" id="UP001144978">
    <property type="component" value="Unassembled WGS sequence"/>
</dbReference>
<name>A0ACC1Q4Z3_9APHY</name>
<keyword evidence="2" id="KW-1185">Reference proteome</keyword>